<gene>
    <name evidence="15" type="ORF">M0R45_019101</name>
</gene>
<dbReference type="AlphaFoldDB" id="A0AAW1X584"/>
<dbReference type="InterPro" id="IPR013210">
    <property type="entry name" value="LRR_N_plant-typ"/>
</dbReference>
<keyword evidence="16" id="KW-1185">Reference proteome</keyword>
<dbReference type="Proteomes" id="UP001457282">
    <property type="component" value="Unassembled WGS sequence"/>
</dbReference>
<dbReference type="SUPFAM" id="SSF56112">
    <property type="entry name" value="Protein kinase-like (PK-like)"/>
    <property type="match status" value="1"/>
</dbReference>
<evidence type="ECO:0000259" key="14">
    <source>
        <dbReference type="Pfam" id="PF23598"/>
    </source>
</evidence>
<accession>A0AAW1X584</accession>
<dbReference type="Pfam" id="PF07714">
    <property type="entry name" value="PK_Tyr_Ser-Thr"/>
    <property type="match status" value="1"/>
</dbReference>
<dbReference type="SMART" id="SM00365">
    <property type="entry name" value="LRR_SD22"/>
    <property type="match status" value="4"/>
</dbReference>
<keyword evidence="9" id="KW-0472">Membrane</keyword>
<evidence type="ECO:0000256" key="9">
    <source>
        <dbReference type="ARBA" id="ARBA00023136"/>
    </source>
</evidence>
<keyword evidence="7" id="KW-0067">ATP-binding</keyword>
<dbReference type="GO" id="GO:0004674">
    <property type="term" value="F:protein serine/threonine kinase activity"/>
    <property type="evidence" value="ECO:0007669"/>
    <property type="project" value="UniProtKB-EC"/>
</dbReference>
<comment type="caution">
    <text evidence="15">The sequence shown here is derived from an EMBL/GenBank/DDBJ whole genome shotgun (WGS) entry which is preliminary data.</text>
</comment>
<evidence type="ECO:0000256" key="2">
    <source>
        <dbReference type="ARBA" id="ARBA00022614"/>
    </source>
</evidence>
<dbReference type="Pfam" id="PF13855">
    <property type="entry name" value="LRR_8"/>
    <property type="match status" value="2"/>
</dbReference>
<dbReference type="SMART" id="SM00369">
    <property type="entry name" value="LRR_TYP"/>
    <property type="match status" value="6"/>
</dbReference>
<evidence type="ECO:0000259" key="13">
    <source>
        <dbReference type="Pfam" id="PF08263"/>
    </source>
</evidence>
<evidence type="ECO:0000256" key="6">
    <source>
        <dbReference type="ARBA" id="ARBA00022741"/>
    </source>
</evidence>
<dbReference type="PANTHER" id="PTHR48010">
    <property type="entry name" value="OS05G0588300 PROTEIN"/>
    <property type="match status" value="1"/>
</dbReference>
<dbReference type="PANTHER" id="PTHR48010:SF5">
    <property type="entry name" value="PROTEIN TOO MANY MOUTHS"/>
    <property type="match status" value="1"/>
</dbReference>
<evidence type="ECO:0000256" key="11">
    <source>
        <dbReference type="ARBA" id="ARBA00023180"/>
    </source>
</evidence>
<comment type="subcellular location">
    <subcellularLocation>
        <location evidence="1">Membrane</location>
        <topology evidence="1">Single-pass type I membrane protein</topology>
    </subcellularLocation>
</comment>
<evidence type="ECO:0000256" key="8">
    <source>
        <dbReference type="ARBA" id="ARBA00022989"/>
    </source>
</evidence>
<protein>
    <submittedName>
        <fullName evidence="15">Uncharacterized protein</fullName>
    </submittedName>
</protein>
<dbReference type="GO" id="GO:0005524">
    <property type="term" value="F:ATP binding"/>
    <property type="evidence" value="ECO:0007669"/>
    <property type="project" value="UniProtKB-KW"/>
</dbReference>
<keyword evidence="11" id="KW-0325">Glycoprotein</keyword>
<dbReference type="Gene3D" id="3.80.10.10">
    <property type="entry name" value="Ribonuclease Inhibitor"/>
    <property type="match status" value="4"/>
</dbReference>
<keyword evidence="4" id="KW-0732">Signal</keyword>
<evidence type="ECO:0000256" key="10">
    <source>
        <dbReference type="ARBA" id="ARBA00023170"/>
    </source>
</evidence>
<dbReference type="GO" id="GO:0016020">
    <property type="term" value="C:membrane"/>
    <property type="evidence" value="ECO:0007669"/>
    <property type="project" value="UniProtKB-SubCell"/>
</dbReference>
<dbReference type="InterPro" id="IPR001611">
    <property type="entry name" value="Leu-rich_rpt"/>
</dbReference>
<dbReference type="InterPro" id="IPR003591">
    <property type="entry name" value="Leu-rich_rpt_typical-subtyp"/>
</dbReference>
<feature type="domain" description="Disease resistance R13L4/SHOC-2-like LRR" evidence="14">
    <location>
        <begin position="64"/>
        <end position="189"/>
    </location>
</feature>
<dbReference type="Pfam" id="PF00560">
    <property type="entry name" value="LRR_1"/>
    <property type="match status" value="2"/>
</dbReference>
<name>A0AAW1X584_RUBAR</name>
<proteinExistence type="predicted"/>
<dbReference type="InterPro" id="IPR055414">
    <property type="entry name" value="LRR_R13L4/SHOC2-like"/>
</dbReference>
<evidence type="ECO:0000256" key="3">
    <source>
        <dbReference type="ARBA" id="ARBA00022692"/>
    </source>
</evidence>
<dbReference type="InterPro" id="IPR050994">
    <property type="entry name" value="At_inactive_RLKs"/>
</dbReference>
<dbReference type="InterPro" id="IPR001245">
    <property type="entry name" value="Ser-Thr/Tyr_kinase_cat_dom"/>
</dbReference>
<dbReference type="SUPFAM" id="SSF52058">
    <property type="entry name" value="L domain-like"/>
    <property type="match status" value="2"/>
</dbReference>
<organism evidence="15 16">
    <name type="scientific">Rubus argutus</name>
    <name type="common">Southern blackberry</name>
    <dbReference type="NCBI Taxonomy" id="59490"/>
    <lineage>
        <taxon>Eukaryota</taxon>
        <taxon>Viridiplantae</taxon>
        <taxon>Streptophyta</taxon>
        <taxon>Embryophyta</taxon>
        <taxon>Tracheophyta</taxon>
        <taxon>Spermatophyta</taxon>
        <taxon>Magnoliopsida</taxon>
        <taxon>eudicotyledons</taxon>
        <taxon>Gunneridae</taxon>
        <taxon>Pentapetalae</taxon>
        <taxon>rosids</taxon>
        <taxon>fabids</taxon>
        <taxon>Rosales</taxon>
        <taxon>Rosaceae</taxon>
        <taxon>Rosoideae</taxon>
        <taxon>Rosoideae incertae sedis</taxon>
        <taxon>Rubus</taxon>
    </lineage>
</organism>
<evidence type="ECO:0000313" key="15">
    <source>
        <dbReference type="EMBL" id="KAK9931842.1"/>
    </source>
</evidence>
<keyword evidence="8" id="KW-1133">Transmembrane helix</keyword>
<dbReference type="EMBL" id="JBEDUW010000004">
    <property type="protein sequence ID" value="KAK9931842.1"/>
    <property type="molecule type" value="Genomic_DNA"/>
</dbReference>
<feature type="domain" description="Serine-threonine/tyrosine-protein kinase catalytic" evidence="12">
    <location>
        <begin position="500"/>
        <end position="621"/>
    </location>
</feature>
<dbReference type="Pfam" id="PF23598">
    <property type="entry name" value="LRR_14"/>
    <property type="match status" value="1"/>
</dbReference>
<keyword evidence="2" id="KW-0433">Leucine-rich repeat</keyword>
<keyword evidence="3" id="KW-0812">Transmembrane</keyword>
<dbReference type="InterPro" id="IPR032675">
    <property type="entry name" value="LRR_dom_sf"/>
</dbReference>
<evidence type="ECO:0000313" key="16">
    <source>
        <dbReference type="Proteomes" id="UP001457282"/>
    </source>
</evidence>
<keyword evidence="6" id="KW-0547">Nucleotide-binding</keyword>
<evidence type="ECO:0000256" key="7">
    <source>
        <dbReference type="ARBA" id="ARBA00022840"/>
    </source>
</evidence>
<dbReference type="Gene3D" id="1.10.510.10">
    <property type="entry name" value="Transferase(Phosphotransferase) domain 1"/>
    <property type="match status" value="1"/>
</dbReference>
<evidence type="ECO:0000259" key="12">
    <source>
        <dbReference type="Pfam" id="PF07714"/>
    </source>
</evidence>
<dbReference type="InterPro" id="IPR011009">
    <property type="entry name" value="Kinase-like_dom_sf"/>
</dbReference>
<dbReference type="Pfam" id="PF08263">
    <property type="entry name" value="LRRNT_2"/>
    <property type="match status" value="1"/>
</dbReference>
<reference evidence="15 16" key="1">
    <citation type="journal article" date="2023" name="G3 (Bethesda)">
        <title>A chromosome-length genome assembly and annotation of blackberry (Rubus argutus, cv. 'Hillquist').</title>
        <authorList>
            <person name="Bruna T."/>
            <person name="Aryal R."/>
            <person name="Dudchenko O."/>
            <person name="Sargent D.J."/>
            <person name="Mead D."/>
            <person name="Buti M."/>
            <person name="Cavallini A."/>
            <person name="Hytonen T."/>
            <person name="Andres J."/>
            <person name="Pham M."/>
            <person name="Weisz D."/>
            <person name="Mascagni F."/>
            <person name="Usai G."/>
            <person name="Natali L."/>
            <person name="Bassil N."/>
            <person name="Fernandez G.E."/>
            <person name="Lomsadze A."/>
            <person name="Armour M."/>
            <person name="Olukolu B."/>
            <person name="Poorten T."/>
            <person name="Britton C."/>
            <person name="Davik J."/>
            <person name="Ashrafi H."/>
            <person name="Aiden E.L."/>
            <person name="Borodovsky M."/>
            <person name="Worthington M."/>
        </authorList>
    </citation>
    <scope>NUCLEOTIDE SEQUENCE [LARGE SCALE GENOMIC DNA]</scope>
    <source>
        <strain evidence="15">PI 553951</strain>
    </source>
</reference>
<dbReference type="FunFam" id="3.80.10.10:FF:000101">
    <property type="entry name" value="LRR receptor-like serine/threonine-protein kinase ERECTA"/>
    <property type="match status" value="1"/>
</dbReference>
<evidence type="ECO:0000256" key="4">
    <source>
        <dbReference type="ARBA" id="ARBA00022729"/>
    </source>
</evidence>
<sequence>MLPYLAMSTSNLTDQSALLAIRSKLTFDPTNSVLGDNWTTNISFCNWIGVSCSKPRQRVTALDLSFMGLQGTISPHVGNLSFLISLDLRNNSFTGSLPHEISRLHRLRVLVVQANQLEGTIPPTLQHCQNLEILSLAGNKLSGRIPKELGFLPKLRMLYLGANNFMPGEIPISLGNISTLQELSLPHCGLTGSFPYALLNPSSLVLISLAENNISGSLDDVDICHYWPNIQIIIFADNKFSGQLPSRIDQCRELVVLSLSYNSHTGSIPREIGSLHNLEVLDIGFNSLTGSIPPTIGNLSNLKTFTVQYNNIIGSIPNDFGRLSNLQELYLGNNSLTGAIPFDIFNISSLQTFVGPFNSFSGTLPSSTGILLPNIEFLLLSNNRITGAIPAYFSNFTKIRRLDLSQNLLHGAIPMSLGSIQNLQSLILAVNQLTGEPGVDELRFLSSIFNSSSLRVVALSGNPLNGIMPDSFRNQSYSSQSIYAQNCQIKGHIPSSIENKEETQTRTLGTLGYIAPEYGSEGKVSAKGDIYSFGIVLLEILTRKKPTDEMFSGELTLKQWINAWIPERMMEVVDSGLLSIEAGRDVNFLGSIVLSIMQLGLECTLESPEERVDIKEVVNKLNKIKLALLHDRTIGV</sequence>
<dbReference type="FunFam" id="3.80.10.10:FF:000095">
    <property type="entry name" value="LRR receptor-like serine/threonine-protein kinase GSO1"/>
    <property type="match status" value="1"/>
</dbReference>
<evidence type="ECO:0000256" key="1">
    <source>
        <dbReference type="ARBA" id="ARBA00004479"/>
    </source>
</evidence>
<keyword evidence="10" id="KW-0675">Receptor</keyword>
<keyword evidence="5" id="KW-0677">Repeat</keyword>
<feature type="domain" description="Leucine-rich repeat-containing N-terminal plant-type" evidence="13">
    <location>
        <begin position="13"/>
        <end position="53"/>
    </location>
</feature>
<evidence type="ECO:0000256" key="5">
    <source>
        <dbReference type="ARBA" id="ARBA00022737"/>
    </source>
</evidence>